<dbReference type="InterPro" id="IPR011893">
    <property type="entry name" value="Selenoprotein_Rdx-typ"/>
</dbReference>
<reference evidence="3 4" key="1">
    <citation type="journal article" date="2024" name="Science">
        <title>Giant polyketide synthase enzymes in the biosynthesis of giant marine polyether toxins.</title>
        <authorList>
            <person name="Fallon T.R."/>
            <person name="Shende V.V."/>
            <person name="Wierzbicki I.H."/>
            <person name="Pendleton A.L."/>
            <person name="Watervoot N.F."/>
            <person name="Auber R.P."/>
            <person name="Gonzalez D.J."/>
            <person name="Wisecaver J.H."/>
            <person name="Moore B.S."/>
        </authorList>
    </citation>
    <scope>NUCLEOTIDE SEQUENCE [LARGE SCALE GENOMIC DNA]</scope>
    <source>
        <strain evidence="3 4">12B1</strain>
    </source>
</reference>
<dbReference type="PANTHER" id="PTHR36417:SF2">
    <property type="entry name" value="SELENOPROTEIN DOMAIN PROTEIN (AFU_ORTHOLOGUE AFUA_1G05220)"/>
    <property type="match status" value="1"/>
</dbReference>
<evidence type="ECO:0000313" key="4">
    <source>
        <dbReference type="Proteomes" id="UP001515480"/>
    </source>
</evidence>
<sequence>MVALLAALLAWLAPPAALRPATSPLPSRPTSAGFGRPLLPVPVVRMAINDSAPAKPRLAIEYCTRCNWLLRSAWLSQELLTTFNGTLAEVALQPNHVEGGVFTVRLDMGAGAGEELVWSRAEEGRFPESAELKRKVRDILAPEKHLGHSEDKYGVVDDRPPSARSAVSRLLALFSAEKRVPR</sequence>
<dbReference type="Pfam" id="PF10262">
    <property type="entry name" value="Rdx"/>
    <property type="match status" value="1"/>
</dbReference>
<evidence type="ECO:0000256" key="2">
    <source>
        <dbReference type="SAM" id="SignalP"/>
    </source>
</evidence>
<feature type="signal peptide" evidence="2">
    <location>
        <begin position="1"/>
        <end position="18"/>
    </location>
</feature>
<evidence type="ECO:0008006" key="5">
    <source>
        <dbReference type="Google" id="ProtNLM"/>
    </source>
</evidence>
<evidence type="ECO:0000256" key="1">
    <source>
        <dbReference type="ARBA" id="ARBA00023284"/>
    </source>
</evidence>
<comment type="caution">
    <text evidence="3">The sequence shown here is derived from an EMBL/GenBank/DDBJ whole genome shotgun (WGS) entry which is preliminary data.</text>
</comment>
<dbReference type="SUPFAM" id="SSF52833">
    <property type="entry name" value="Thioredoxin-like"/>
    <property type="match status" value="1"/>
</dbReference>
<gene>
    <name evidence="3" type="ORF">AB1Y20_019439</name>
</gene>
<keyword evidence="2" id="KW-0732">Signal</keyword>
<evidence type="ECO:0000313" key="3">
    <source>
        <dbReference type="EMBL" id="KAL1524547.1"/>
    </source>
</evidence>
<keyword evidence="1" id="KW-0676">Redox-active center</keyword>
<dbReference type="NCBIfam" id="TIGR02174">
    <property type="entry name" value="CXXU_selWTH"/>
    <property type="match status" value="1"/>
</dbReference>
<dbReference type="EMBL" id="JBGBPQ010000005">
    <property type="protein sequence ID" value="KAL1524547.1"/>
    <property type="molecule type" value="Genomic_DNA"/>
</dbReference>
<keyword evidence="4" id="KW-1185">Reference proteome</keyword>
<dbReference type="PANTHER" id="PTHR36417">
    <property type="entry name" value="SELENOPROTEIN DOMAIN PROTEIN (AFU_ORTHOLOGUE AFUA_1G05220)"/>
    <property type="match status" value="1"/>
</dbReference>
<feature type="chain" id="PRO_5044303733" description="Selenoprotein W" evidence="2">
    <location>
        <begin position="19"/>
        <end position="182"/>
    </location>
</feature>
<organism evidence="3 4">
    <name type="scientific">Prymnesium parvum</name>
    <name type="common">Toxic golden alga</name>
    <dbReference type="NCBI Taxonomy" id="97485"/>
    <lineage>
        <taxon>Eukaryota</taxon>
        <taxon>Haptista</taxon>
        <taxon>Haptophyta</taxon>
        <taxon>Prymnesiophyceae</taxon>
        <taxon>Prymnesiales</taxon>
        <taxon>Prymnesiaceae</taxon>
        <taxon>Prymnesium</taxon>
    </lineage>
</organism>
<dbReference type="AlphaFoldDB" id="A0AB34JUG9"/>
<accession>A0AB34JUG9</accession>
<dbReference type="InterPro" id="IPR036249">
    <property type="entry name" value="Thioredoxin-like_sf"/>
</dbReference>
<proteinExistence type="predicted"/>
<protein>
    <recommendedName>
        <fullName evidence="5">Selenoprotein W</fullName>
    </recommendedName>
</protein>
<dbReference type="Gene3D" id="3.40.30.10">
    <property type="entry name" value="Glutaredoxin"/>
    <property type="match status" value="1"/>
</dbReference>
<name>A0AB34JUG9_PRYPA</name>
<dbReference type="Proteomes" id="UP001515480">
    <property type="component" value="Unassembled WGS sequence"/>
</dbReference>